<dbReference type="SUPFAM" id="SSF53383">
    <property type="entry name" value="PLP-dependent transferases"/>
    <property type="match status" value="1"/>
</dbReference>
<dbReference type="NCBIfam" id="TIGR04350">
    <property type="entry name" value="C_S_lyase_PatB"/>
    <property type="match status" value="1"/>
</dbReference>
<accession>A0A1L8TMH8</accession>
<dbReference type="InterPro" id="IPR015421">
    <property type="entry name" value="PyrdxlP-dep_Trfase_major"/>
</dbReference>
<dbReference type="RefSeq" id="WP_071857707.1">
    <property type="nucleotide sequence ID" value="NZ_JBHSHK010000023.1"/>
</dbReference>
<dbReference type="EC" id="4.4.1.13" evidence="2"/>
<dbReference type="GO" id="GO:0030170">
    <property type="term" value="F:pyridoxal phosphate binding"/>
    <property type="evidence" value="ECO:0007669"/>
    <property type="project" value="InterPro"/>
</dbReference>
<keyword evidence="8" id="KW-1185">Reference proteome</keyword>
<evidence type="ECO:0000313" key="7">
    <source>
        <dbReference type="EMBL" id="OJG45529.1"/>
    </source>
</evidence>
<gene>
    <name evidence="7" type="ORF">RV04_GL001818</name>
</gene>
<evidence type="ECO:0000256" key="1">
    <source>
        <dbReference type="ARBA" id="ARBA00001933"/>
    </source>
</evidence>
<evidence type="ECO:0000256" key="3">
    <source>
        <dbReference type="ARBA" id="ARBA00022898"/>
    </source>
</evidence>
<dbReference type="OrthoDB" id="9802872at2"/>
<sequence length="388" mass="44276">MTNFDQPIDRLGTNSIKWDAFLKTYNEEELLPLWIADMDFKTPPGVLAAYQKLLSEGILGYSEVSDSLYNEIISWENRQHGLSLNREDIFFFSGVLAGVTTAIQALTQPNDTILIHDPVYPPFAAIITNNRRKLVRSRLIEKNHQFMIDFGDLEEKFNKQQIKLMILCNPHNPGGRVWSAAELNQLGKLCKKYNVLVLSDEIHQDLVFPPNHMTSFFNAGEQFSDFSIQFTSMTKTFNLAGIKNSLAFVKNKKLRELLLNKQQENFQQEINTFGLVGMEAAYQSGEAWLNDLLPYLQSNITFTLEYFRTHLPKAVVMEPEATYLLWIDFSAYDFSDSELEERLVHKGKVVLNTGVSYGAGGKQHMRLNVACPRSILEEGLNRIVFALS</sequence>
<dbReference type="InterPro" id="IPR004839">
    <property type="entry name" value="Aminotransferase_I/II_large"/>
</dbReference>
<dbReference type="EMBL" id="JXKQ01000005">
    <property type="protein sequence ID" value="OJG45529.1"/>
    <property type="molecule type" value="Genomic_DNA"/>
</dbReference>
<dbReference type="STRING" id="249189.RV04_GL001818"/>
<comment type="caution">
    <text evidence="7">The sequence shown here is derived from an EMBL/GenBank/DDBJ whole genome shotgun (WGS) entry which is preliminary data.</text>
</comment>
<dbReference type="Gene3D" id="3.90.1150.10">
    <property type="entry name" value="Aspartate Aminotransferase, domain 1"/>
    <property type="match status" value="1"/>
</dbReference>
<dbReference type="GO" id="GO:0047804">
    <property type="term" value="F:cysteine-S-conjugate beta-lyase activity"/>
    <property type="evidence" value="ECO:0007669"/>
    <property type="project" value="UniProtKB-EC"/>
</dbReference>
<dbReference type="Proteomes" id="UP000182077">
    <property type="component" value="Unassembled WGS sequence"/>
</dbReference>
<evidence type="ECO:0000259" key="6">
    <source>
        <dbReference type="Pfam" id="PF00155"/>
    </source>
</evidence>
<evidence type="ECO:0000313" key="8">
    <source>
        <dbReference type="Proteomes" id="UP000182077"/>
    </source>
</evidence>
<keyword evidence="3" id="KW-0663">Pyridoxal phosphate</keyword>
<evidence type="ECO:0000256" key="5">
    <source>
        <dbReference type="ARBA" id="ARBA00037974"/>
    </source>
</evidence>
<keyword evidence="4" id="KW-0456">Lyase</keyword>
<dbReference type="PANTHER" id="PTHR43525">
    <property type="entry name" value="PROTEIN MALY"/>
    <property type="match status" value="1"/>
</dbReference>
<dbReference type="AlphaFoldDB" id="A0A1L8TMH8"/>
<proteinExistence type="inferred from homology"/>
<comment type="similarity">
    <text evidence="5">Belongs to the class-II pyridoxal-phosphate-dependent aminotransferase family. MalY/PatB cystathionine beta-lyase subfamily.</text>
</comment>
<dbReference type="CDD" id="cd00609">
    <property type="entry name" value="AAT_like"/>
    <property type="match status" value="1"/>
</dbReference>
<dbReference type="InterPro" id="IPR015422">
    <property type="entry name" value="PyrdxlP-dep_Trfase_small"/>
</dbReference>
<dbReference type="Gene3D" id="3.40.640.10">
    <property type="entry name" value="Type I PLP-dependent aspartate aminotransferase-like (Major domain)"/>
    <property type="match status" value="1"/>
</dbReference>
<reference evidence="7 8" key="1">
    <citation type="submission" date="2014-12" db="EMBL/GenBank/DDBJ databases">
        <title>Draft genome sequences of 29 type strains of Enterococci.</title>
        <authorList>
            <person name="Zhong Z."/>
            <person name="Sun Z."/>
            <person name="Liu W."/>
            <person name="Zhang W."/>
            <person name="Zhang H."/>
        </authorList>
    </citation>
    <scope>NUCLEOTIDE SEQUENCE [LARGE SCALE GENOMIC DNA]</scope>
    <source>
        <strain evidence="7 8">DSM 17122</strain>
    </source>
</reference>
<name>A0A1L8TMH8_9ENTE</name>
<evidence type="ECO:0000256" key="4">
    <source>
        <dbReference type="ARBA" id="ARBA00023239"/>
    </source>
</evidence>
<dbReference type="Pfam" id="PF00155">
    <property type="entry name" value="Aminotran_1_2"/>
    <property type="match status" value="1"/>
</dbReference>
<dbReference type="InterPro" id="IPR015424">
    <property type="entry name" value="PyrdxlP-dep_Trfase"/>
</dbReference>
<dbReference type="InterPro" id="IPR051798">
    <property type="entry name" value="Class-II_PLP-Dep_Aminotrans"/>
</dbReference>
<dbReference type="InterPro" id="IPR027619">
    <property type="entry name" value="C-S_lyase_PatB-like"/>
</dbReference>
<protein>
    <recommendedName>
        <fullName evidence="2">cysteine-S-conjugate beta-lyase</fullName>
        <ecNumber evidence="2">4.4.1.13</ecNumber>
    </recommendedName>
</protein>
<dbReference type="PANTHER" id="PTHR43525:SF1">
    <property type="entry name" value="PROTEIN MALY"/>
    <property type="match status" value="1"/>
</dbReference>
<evidence type="ECO:0000256" key="2">
    <source>
        <dbReference type="ARBA" id="ARBA00012224"/>
    </source>
</evidence>
<organism evidence="7 8">
    <name type="scientific">Enterococcus hermanniensis</name>
    <dbReference type="NCBI Taxonomy" id="249189"/>
    <lineage>
        <taxon>Bacteria</taxon>
        <taxon>Bacillati</taxon>
        <taxon>Bacillota</taxon>
        <taxon>Bacilli</taxon>
        <taxon>Lactobacillales</taxon>
        <taxon>Enterococcaceae</taxon>
        <taxon>Enterococcus</taxon>
    </lineage>
</organism>
<feature type="domain" description="Aminotransferase class I/classII large" evidence="6">
    <location>
        <begin position="33"/>
        <end position="383"/>
    </location>
</feature>
<comment type="cofactor">
    <cofactor evidence="1">
        <name>pyridoxal 5'-phosphate</name>
        <dbReference type="ChEBI" id="CHEBI:597326"/>
    </cofactor>
</comment>